<feature type="binding site" evidence="9">
    <location>
        <position position="196"/>
    </location>
    <ligand>
        <name>1-deoxy-D-xylulose 5-phosphate</name>
        <dbReference type="ChEBI" id="CHEBI:57792"/>
    </ligand>
</feature>
<feature type="binding site" evidence="9">
    <location>
        <position position="15"/>
    </location>
    <ligand>
        <name>NADPH</name>
        <dbReference type="ChEBI" id="CHEBI:57783"/>
    </ligand>
</feature>
<keyword evidence="9" id="KW-0460">Magnesium</keyword>
<evidence type="ECO:0000256" key="1">
    <source>
        <dbReference type="ARBA" id="ARBA00005094"/>
    </source>
</evidence>
<evidence type="ECO:0000313" key="14">
    <source>
        <dbReference type="Proteomes" id="UP000555828"/>
    </source>
</evidence>
<protein>
    <recommendedName>
        <fullName evidence="9">1-deoxy-D-xylulose 5-phosphate reductoisomerase</fullName>
        <shortName evidence="9">DXP reductoisomerase</shortName>
        <ecNumber evidence="9">1.1.1.267</ecNumber>
    </recommendedName>
    <alternativeName>
        <fullName evidence="9">1-deoxyxylulose-5-phosphate reductoisomerase</fullName>
    </alternativeName>
    <alternativeName>
        <fullName evidence="9">2-C-methyl-D-erythritol 4-phosphate synthase</fullName>
    </alternativeName>
</protein>
<accession>A0A841GTK4</accession>
<evidence type="ECO:0000259" key="10">
    <source>
        <dbReference type="Pfam" id="PF02670"/>
    </source>
</evidence>
<keyword evidence="5 9" id="KW-0560">Oxidoreductase</keyword>
<evidence type="ECO:0000259" key="12">
    <source>
        <dbReference type="Pfam" id="PF13288"/>
    </source>
</evidence>
<dbReference type="Pfam" id="PF13288">
    <property type="entry name" value="DXPR_C"/>
    <property type="match status" value="1"/>
</dbReference>
<dbReference type="InterPro" id="IPR026877">
    <property type="entry name" value="DXPR_C"/>
</dbReference>
<evidence type="ECO:0000256" key="2">
    <source>
        <dbReference type="ARBA" id="ARBA00006825"/>
    </source>
</evidence>
<dbReference type="Gene3D" id="1.10.1740.10">
    <property type="match status" value="1"/>
</dbReference>
<feature type="binding site" evidence="9">
    <location>
        <position position="37"/>
    </location>
    <ligand>
        <name>NADPH</name>
        <dbReference type="ChEBI" id="CHEBI:57783"/>
    </ligand>
</feature>
<comment type="cofactor">
    <cofactor evidence="9">
        <name>Mg(2+)</name>
        <dbReference type="ChEBI" id="CHEBI:18420"/>
    </cofactor>
    <cofactor evidence="9">
        <name>Mn(2+)</name>
        <dbReference type="ChEBI" id="CHEBI:29035"/>
    </cofactor>
</comment>
<dbReference type="Proteomes" id="UP000555828">
    <property type="component" value="Unassembled WGS sequence"/>
</dbReference>
<feature type="domain" description="1-deoxy-D-xylulose 5-phosphate reductoisomerase N-terminal" evidence="10">
    <location>
        <begin position="6"/>
        <end position="60"/>
    </location>
</feature>
<evidence type="ECO:0000256" key="5">
    <source>
        <dbReference type="ARBA" id="ARBA00023002"/>
    </source>
</evidence>
<keyword evidence="14" id="KW-1185">Reference proteome</keyword>
<dbReference type="Pfam" id="PF08436">
    <property type="entry name" value="DXP_redisom_C"/>
    <property type="match status" value="1"/>
</dbReference>
<evidence type="ECO:0000256" key="9">
    <source>
        <dbReference type="HAMAP-Rule" id="MF_00183"/>
    </source>
</evidence>
<dbReference type="EC" id="1.1.1.267" evidence="9"/>
<comment type="similarity">
    <text evidence="2 9">Belongs to the DXR family.</text>
</comment>
<dbReference type="GO" id="GO:0030604">
    <property type="term" value="F:1-deoxy-D-xylulose-5-phosphate reductoisomerase activity"/>
    <property type="evidence" value="ECO:0007669"/>
    <property type="project" value="UniProtKB-UniRule"/>
</dbReference>
<feature type="binding site" evidence="9">
    <location>
        <position position="133"/>
    </location>
    <ligand>
        <name>Mn(2+)</name>
        <dbReference type="ChEBI" id="CHEBI:29035"/>
    </ligand>
</feature>
<keyword evidence="13" id="KW-0413">Isomerase</keyword>
<dbReference type="InterPro" id="IPR036169">
    <property type="entry name" value="DXPR_C_sf"/>
</dbReference>
<evidence type="ECO:0000313" key="13">
    <source>
        <dbReference type="EMBL" id="MBB6063299.1"/>
    </source>
</evidence>
<dbReference type="UniPathway" id="UPA00056">
    <property type="reaction ID" value="UER00092"/>
</dbReference>
<dbReference type="InterPro" id="IPR036291">
    <property type="entry name" value="NAD(P)-bd_dom_sf"/>
</dbReference>
<keyword evidence="7 9" id="KW-0414">Isoprene biosynthesis</keyword>
<evidence type="ECO:0000259" key="11">
    <source>
        <dbReference type="Pfam" id="PF08436"/>
    </source>
</evidence>
<dbReference type="PIRSF" id="PIRSF006205">
    <property type="entry name" value="Dxp_reductismrs"/>
    <property type="match status" value="1"/>
</dbReference>
<dbReference type="GO" id="GO:0030145">
    <property type="term" value="F:manganese ion binding"/>
    <property type="evidence" value="ECO:0007669"/>
    <property type="project" value="TreeGrafter"/>
</dbReference>
<dbReference type="SUPFAM" id="SSF69055">
    <property type="entry name" value="1-deoxy-D-xylulose-5-phosphate reductoisomerase, C-terminal domain"/>
    <property type="match status" value="1"/>
</dbReference>
<dbReference type="Gene3D" id="3.40.50.720">
    <property type="entry name" value="NAD(P)-binding Rossmann-like Domain"/>
    <property type="match status" value="2"/>
</dbReference>
<feature type="binding site" evidence="9">
    <location>
        <position position="107"/>
    </location>
    <ligand>
        <name>NADPH</name>
        <dbReference type="ChEBI" id="CHEBI:57783"/>
    </ligand>
</feature>
<dbReference type="InterPro" id="IPR013644">
    <property type="entry name" value="DXP_reductoisomerase_C"/>
</dbReference>
<evidence type="ECO:0000256" key="6">
    <source>
        <dbReference type="ARBA" id="ARBA00023211"/>
    </source>
</evidence>
<reference evidence="13 14" key="1">
    <citation type="submission" date="2020-08" db="EMBL/GenBank/DDBJ databases">
        <title>Genomic Encyclopedia of Type Strains, Phase IV (KMG-IV): sequencing the most valuable type-strain genomes for metagenomic binning, comparative biology and taxonomic classification.</title>
        <authorList>
            <person name="Goeker M."/>
        </authorList>
    </citation>
    <scope>NUCLEOTIDE SEQUENCE [LARGE SCALE GENOMIC DNA]</scope>
    <source>
        <strain evidence="13 14">DSM 13481</strain>
    </source>
</reference>
<comment type="catalytic activity">
    <reaction evidence="8">
        <text>2-C-methyl-D-erythritol 4-phosphate + NADP(+) = 1-deoxy-D-xylulose 5-phosphate + NADPH + H(+)</text>
        <dbReference type="Rhea" id="RHEA:13717"/>
        <dbReference type="ChEBI" id="CHEBI:15378"/>
        <dbReference type="ChEBI" id="CHEBI:57783"/>
        <dbReference type="ChEBI" id="CHEBI:57792"/>
        <dbReference type="ChEBI" id="CHEBI:58262"/>
        <dbReference type="ChEBI" id="CHEBI:58349"/>
        <dbReference type="EC" id="1.1.1.267"/>
    </reaction>
    <physiologicalReaction direction="right-to-left" evidence="8">
        <dbReference type="Rhea" id="RHEA:13719"/>
    </physiologicalReaction>
</comment>
<feature type="binding site" evidence="9">
    <location>
        <position position="193"/>
    </location>
    <ligand>
        <name>1-deoxy-D-xylulose 5-phosphate</name>
        <dbReference type="ChEBI" id="CHEBI:57792"/>
    </ligand>
</feature>
<comment type="function">
    <text evidence="9">Catalyzes the NADPH-dependent rearrangement and reduction of 1-deoxy-D-xylulose-5-phosphate (DXP) to 2-C-methyl-D-erythritol 4-phosphate (MEP).</text>
</comment>
<feature type="binding site" evidence="9">
    <location>
        <position position="14"/>
    </location>
    <ligand>
        <name>NADPH</name>
        <dbReference type="ChEBI" id="CHEBI:57783"/>
    </ligand>
</feature>
<gene>
    <name evidence="9" type="primary">dxr</name>
    <name evidence="13" type="ORF">HNP65_001763</name>
</gene>
<feature type="binding site" evidence="9">
    <location>
        <position position="106"/>
    </location>
    <ligand>
        <name>1-deoxy-D-xylulose 5-phosphate</name>
        <dbReference type="ChEBI" id="CHEBI:57792"/>
    </ligand>
</feature>
<feature type="binding site" evidence="9">
    <location>
        <position position="174"/>
    </location>
    <ligand>
        <name>1-deoxy-D-xylulose 5-phosphate</name>
        <dbReference type="ChEBI" id="CHEBI:57792"/>
    </ligand>
</feature>
<proteinExistence type="inferred from homology"/>
<feature type="binding site" evidence="9">
    <location>
        <position position="132"/>
    </location>
    <ligand>
        <name>1-deoxy-D-xylulose 5-phosphate</name>
        <dbReference type="ChEBI" id="CHEBI:57792"/>
    </ligand>
</feature>
<feature type="binding site" evidence="9">
    <location>
        <position position="39"/>
    </location>
    <ligand>
        <name>NADPH</name>
        <dbReference type="ChEBI" id="CHEBI:57783"/>
    </ligand>
</feature>
<feature type="domain" description="DXP reductoisomerase C-terminal" evidence="12">
    <location>
        <begin position="235"/>
        <end position="347"/>
    </location>
</feature>
<keyword evidence="3 9" id="KW-0479">Metal-binding</keyword>
<dbReference type="RefSeq" id="WP_184619882.1">
    <property type="nucleotide sequence ID" value="NZ_JACHEX010000005.1"/>
</dbReference>
<comment type="caution">
    <text evidence="9">Lacks conserved residue(s) required for the propagation of feature annotation.</text>
</comment>
<feature type="domain" description="1-deoxy-D-xylulose 5-phosphate reductoisomerase C-terminal" evidence="11">
    <location>
        <begin position="127"/>
        <end position="204"/>
    </location>
</feature>
<dbReference type="GO" id="GO:0070402">
    <property type="term" value="F:NADPH binding"/>
    <property type="evidence" value="ECO:0007669"/>
    <property type="project" value="InterPro"/>
</dbReference>
<dbReference type="GO" id="GO:0016853">
    <property type="term" value="F:isomerase activity"/>
    <property type="evidence" value="ECO:0007669"/>
    <property type="project" value="UniProtKB-KW"/>
</dbReference>
<feature type="binding site" evidence="9">
    <location>
        <position position="133"/>
    </location>
    <ligand>
        <name>1-deoxy-D-xylulose 5-phosphate</name>
        <dbReference type="ChEBI" id="CHEBI:57792"/>
    </ligand>
</feature>
<dbReference type="PANTHER" id="PTHR30525:SF0">
    <property type="entry name" value="1-DEOXY-D-XYLULOSE 5-PHOSPHATE REDUCTOISOMERASE, CHLOROPLASTIC"/>
    <property type="match status" value="1"/>
</dbReference>
<feature type="domain" description="1-deoxy-D-xylulose 5-phosphate reductoisomerase N-terminal" evidence="10">
    <location>
        <begin position="63"/>
        <end position="113"/>
    </location>
</feature>
<comment type="caution">
    <text evidence="13">The sequence shown here is derived from an EMBL/GenBank/DDBJ whole genome shotgun (WGS) entry which is preliminary data.</text>
</comment>
<dbReference type="InterPro" id="IPR013512">
    <property type="entry name" value="DXP_reductoisomerase_N"/>
</dbReference>
<dbReference type="Pfam" id="PF02670">
    <property type="entry name" value="DXP_reductoisom"/>
    <property type="match status" value="2"/>
</dbReference>
<sequence>MEEKTIVILGVTGSIGMQTLEVIKKLDNFRVKGIAFGKNITVAEKIIKDFKVEYFYSPVKFNVSSIKDMVAKIRPDVVVAAIPGFDGVLATIDSIPYTKRLALATKEALVCAGPFVKKACKENNVELIPVDSEHSAIFQIFDENVVKILITASGGAVRDKENIDDLSVEDILNHPVWSMGKKITVDSSTMVNKAFEVIEAFELFELENIEVKIHPTGTVHGAVFLKDGTVKIHFGFPDMKIPISYSLSYPKRLYENKNWPNFENKNFIFEDVNPSKYPAFFYGKSIIKDLAKRIAFNAADEIAVEKFLNGQIKFSKIADIVINTCEKIDGNINDFKEIFEIDKIARQIAKEQY</sequence>
<feature type="binding site" evidence="9">
    <location>
        <position position="131"/>
    </location>
    <ligand>
        <name>Mn(2+)</name>
        <dbReference type="ChEBI" id="CHEBI:29035"/>
    </ligand>
</feature>
<dbReference type="SUPFAM" id="SSF55347">
    <property type="entry name" value="Glyceraldehyde-3-phosphate dehydrogenase-like, C-terminal domain"/>
    <property type="match status" value="1"/>
</dbReference>
<feature type="binding site" evidence="9">
    <location>
        <position position="196"/>
    </location>
    <ligand>
        <name>Mn(2+)</name>
        <dbReference type="ChEBI" id="CHEBI:29035"/>
    </ligand>
</feature>
<dbReference type="HAMAP" id="MF_00183">
    <property type="entry name" value="DXP_reductoisom"/>
    <property type="match status" value="1"/>
</dbReference>
<organism evidence="13 14">
    <name type="scientific">Thermosipho japonicus</name>
    <dbReference type="NCBI Taxonomy" id="90323"/>
    <lineage>
        <taxon>Bacteria</taxon>
        <taxon>Thermotogati</taxon>
        <taxon>Thermotogota</taxon>
        <taxon>Thermotogae</taxon>
        <taxon>Thermotogales</taxon>
        <taxon>Fervidobacteriaceae</taxon>
        <taxon>Thermosipho</taxon>
    </lineage>
</organism>
<dbReference type="InterPro" id="IPR003821">
    <property type="entry name" value="DXP_reductoisomerase"/>
</dbReference>
<feature type="binding site" evidence="9">
    <location>
        <position position="180"/>
    </location>
    <ligand>
        <name>NADPH</name>
        <dbReference type="ChEBI" id="CHEBI:57783"/>
    </ligand>
</feature>
<feature type="binding site" evidence="9">
    <location>
        <position position="12"/>
    </location>
    <ligand>
        <name>NADPH</name>
        <dbReference type="ChEBI" id="CHEBI:57783"/>
    </ligand>
</feature>
<feature type="binding site" evidence="9">
    <location>
        <position position="13"/>
    </location>
    <ligand>
        <name>NADPH</name>
        <dbReference type="ChEBI" id="CHEBI:57783"/>
    </ligand>
</feature>
<dbReference type="PANTHER" id="PTHR30525">
    <property type="entry name" value="1-DEOXY-D-XYLULOSE 5-PHOSPHATE REDUCTOISOMERASE"/>
    <property type="match status" value="1"/>
</dbReference>
<feature type="binding site" evidence="9">
    <location>
        <position position="187"/>
    </location>
    <ligand>
        <name>1-deoxy-D-xylulose 5-phosphate</name>
        <dbReference type="ChEBI" id="CHEBI:57792"/>
    </ligand>
</feature>
<dbReference type="AlphaFoldDB" id="A0A841GTK4"/>
<evidence type="ECO:0000256" key="3">
    <source>
        <dbReference type="ARBA" id="ARBA00022723"/>
    </source>
</evidence>
<name>A0A841GTK4_9BACT</name>
<evidence type="ECO:0000256" key="8">
    <source>
        <dbReference type="ARBA" id="ARBA00048543"/>
    </source>
</evidence>
<evidence type="ECO:0000256" key="7">
    <source>
        <dbReference type="ARBA" id="ARBA00023229"/>
    </source>
</evidence>
<comment type="pathway">
    <text evidence="1 9">Isoprenoid biosynthesis; isopentenyl diphosphate biosynthesis via DXP pathway; isopentenyl diphosphate from 1-deoxy-D-xylulose 5-phosphate: step 1/6.</text>
</comment>
<feature type="binding site" evidence="9">
    <location>
        <position position="38"/>
    </location>
    <ligand>
        <name>NADPH</name>
        <dbReference type="ChEBI" id="CHEBI:57783"/>
    </ligand>
</feature>
<keyword evidence="4 9" id="KW-0521">NADP</keyword>
<evidence type="ECO:0000256" key="4">
    <source>
        <dbReference type="ARBA" id="ARBA00022857"/>
    </source>
</evidence>
<keyword evidence="6 9" id="KW-0464">Manganese</keyword>
<feature type="binding site" evidence="9">
    <location>
        <position position="192"/>
    </location>
    <ligand>
        <name>1-deoxy-D-xylulose 5-phosphate</name>
        <dbReference type="ChEBI" id="CHEBI:57792"/>
    </ligand>
</feature>
<feature type="binding site" evidence="9">
    <location>
        <position position="153"/>
    </location>
    <ligand>
        <name>1-deoxy-D-xylulose 5-phosphate</name>
        <dbReference type="ChEBI" id="CHEBI:57792"/>
    </ligand>
</feature>
<dbReference type="EMBL" id="JACHEX010000005">
    <property type="protein sequence ID" value="MBB6063299.1"/>
    <property type="molecule type" value="Genomic_DNA"/>
</dbReference>
<dbReference type="GO" id="GO:0051484">
    <property type="term" value="P:isopentenyl diphosphate biosynthetic process, methylerythritol 4-phosphate pathway involved in terpenoid biosynthetic process"/>
    <property type="evidence" value="ECO:0007669"/>
    <property type="project" value="TreeGrafter"/>
</dbReference>
<dbReference type="SUPFAM" id="SSF51735">
    <property type="entry name" value="NAD(P)-binding Rossmann-fold domains"/>
    <property type="match status" value="1"/>
</dbReference>